<protein>
    <submittedName>
        <fullName evidence="1">Glutaminase</fullName>
    </submittedName>
</protein>
<dbReference type="EMBL" id="JBHTIM010000001">
    <property type="protein sequence ID" value="MFD0779761.1"/>
    <property type="molecule type" value="Genomic_DNA"/>
</dbReference>
<name>A0ABW2ZMM9_9MICO</name>
<accession>A0ABW2ZMM9</accession>
<dbReference type="Proteomes" id="UP001597042">
    <property type="component" value="Unassembled WGS sequence"/>
</dbReference>
<organism evidence="1 2">
    <name type="scientific">Microbacterium koreense</name>
    <dbReference type="NCBI Taxonomy" id="323761"/>
    <lineage>
        <taxon>Bacteria</taxon>
        <taxon>Bacillati</taxon>
        <taxon>Actinomycetota</taxon>
        <taxon>Actinomycetes</taxon>
        <taxon>Micrococcales</taxon>
        <taxon>Microbacteriaceae</taxon>
        <taxon>Microbacterium</taxon>
    </lineage>
</organism>
<reference evidence="2" key="1">
    <citation type="journal article" date="2019" name="Int. J. Syst. Evol. Microbiol.">
        <title>The Global Catalogue of Microorganisms (GCM) 10K type strain sequencing project: providing services to taxonomists for standard genome sequencing and annotation.</title>
        <authorList>
            <consortium name="The Broad Institute Genomics Platform"/>
            <consortium name="The Broad Institute Genome Sequencing Center for Infectious Disease"/>
            <person name="Wu L."/>
            <person name="Ma J."/>
        </authorList>
    </citation>
    <scope>NUCLEOTIDE SEQUENCE [LARGE SCALE GENOMIC DNA]</scope>
    <source>
        <strain evidence="2">CCUG 50754</strain>
    </source>
</reference>
<comment type="caution">
    <text evidence="1">The sequence shown here is derived from an EMBL/GenBank/DDBJ whole genome shotgun (WGS) entry which is preliminary data.</text>
</comment>
<evidence type="ECO:0000313" key="2">
    <source>
        <dbReference type="Proteomes" id="UP001597042"/>
    </source>
</evidence>
<gene>
    <name evidence="1" type="ORF">ACFQZV_00425</name>
</gene>
<keyword evidence="2" id="KW-1185">Reference proteome</keyword>
<dbReference type="RefSeq" id="WP_378753667.1">
    <property type="nucleotide sequence ID" value="NZ_JBHSSV010000018.1"/>
</dbReference>
<proteinExistence type="predicted"/>
<sequence>MSVADLFDDARARLSEVPREHLGEIVQPKRILGVARAVRVAPRGHVWRLGVLLVGDDGVYSVGDVIRARAEVRRGFTAEAQRHRAEVAAAARRGGFEEGAVVHLGWTPIDLTAVQAGRVSGPLATIDGVVSVRWSAGGGYVPLEAYVEERLGLAG</sequence>
<evidence type="ECO:0000313" key="1">
    <source>
        <dbReference type="EMBL" id="MFD0779761.1"/>
    </source>
</evidence>